<accession>A0A7W8X127</accession>
<dbReference type="EMBL" id="JACHDR010000001">
    <property type="protein sequence ID" value="MBB5513483.1"/>
    <property type="molecule type" value="Genomic_DNA"/>
</dbReference>
<reference evidence="1 2" key="1">
    <citation type="submission" date="2020-08" db="EMBL/GenBank/DDBJ databases">
        <title>Sequencing the genomes of 1000 actinobacteria strains.</title>
        <authorList>
            <person name="Klenk H.-P."/>
        </authorList>
    </citation>
    <scope>NUCLEOTIDE SEQUENCE [LARGE SCALE GENOMIC DNA]</scope>
    <source>
        <strain evidence="1 2">DSM 105783</strain>
    </source>
</reference>
<dbReference type="Proteomes" id="UP000580797">
    <property type="component" value="Unassembled WGS sequence"/>
</dbReference>
<comment type="caution">
    <text evidence="1">The sequence shown here is derived from an EMBL/GenBank/DDBJ whole genome shotgun (WGS) entry which is preliminary data.</text>
</comment>
<protein>
    <submittedName>
        <fullName evidence="1">Uncharacterized protein</fullName>
    </submittedName>
</protein>
<gene>
    <name evidence="1" type="ORF">HD598_002170</name>
</gene>
<name>A0A7W8X127_9MICC</name>
<organism evidence="1 2">
    <name type="scientific">Neomicrococcus aestuarii</name>
    <dbReference type="NCBI Taxonomy" id="556325"/>
    <lineage>
        <taxon>Bacteria</taxon>
        <taxon>Bacillati</taxon>
        <taxon>Actinomycetota</taxon>
        <taxon>Actinomycetes</taxon>
        <taxon>Micrococcales</taxon>
        <taxon>Micrococcaceae</taxon>
        <taxon>Neomicrococcus</taxon>
    </lineage>
</organism>
<proteinExistence type="predicted"/>
<evidence type="ECO:0000313" key="2">
    <source>
        <dbReference type="Proteomes" id="UP000580797"/>
    </source>
</evidence>
<evidence type="ECO:0000313" key="1">
    <source>
        <dbReference type="EMBL" id="MBB5513483.1"/>
    </source>
</evidence>
<dbReference type="RefSeq" id="WP_183665812.1">
    <property type="nucleotide sequence ID" value="NZ_BAAARH010000002.1"/>
</dbReference>
<dbReference type="AlphaFoldDB" id="A0A7W8X127"/>
<sequence>MDLSLFYQRRRYVALLDLIDQLPRTSRYFEAMSKDPEFIQARLEIEESRTDDEEDNTPEWHPSITEFGLTEQLLRELLHSIQEGNMIAMRAAGGKPPKPKPFPAPFDPLAEARAEREIEHVAGLAEMFGFKRSDVTLKPPKN</sequence>